<dbReference type="InterPro" id="IPR011495">
    <property type="entry name" value="Sig_transdc_His_kin_sub2_dim/P"/>
</dbReference>
<comment type="caution">
    <text evidence="11">The sequence shown here is derived from an EMBL/GenBank/DDBJ whole genome shotgun (WGS) entry which is preliminary data.</text>
</comment>
<keyword evidence="12" id="KW-1185">Reference proteome</keyword>
<proteinExistence type="predicted"/>
<keyword evidence="9" id="KW-0175">Coiled coil</keyword>
<dbReference type="Gene3D" id="3.40.50.2300">
    <property type="match status" value="1"/>
</dbReference>
<evidence type="ECO:0000256" key="9">
    <source>
        <dbReference type="SAM" id="Coils"/>
    </source>
</evidence>
<feature type="modified residue" description="4-aspartylphosphate" evidence="8">
    <location>
        <position position="56"/>
    </location>
</feature>
<evidence type="ECO:0000256" key="4">
    <source>
        <dbReference type="ARBA" id="ARBA00022679"/>
    </source>
</evidence>
<dbReference type="Proteomes" id="UP000295351">
    <property type="component" value="Unassembled WGS sequence"/>
</dbReference>
<name>A0A4R2CXQ6_SHIGR</name>
<feature type="domain" description="Response regulatory" evidence="10">
    <location>
        <begin position="7"/>
        <end position="121"/>
    </location>
</feature>
<dbReference type="GO" id="GO:0005524">
    <property type="term" value="F:ATP binding"/>
    <property type="evidence" value="ECO:0007669"/>
    <property type="project" value="UniProtKB-KW"/>
</dbReference>
<dbReference type="PANTHER" id="PTHR41523">
    <property type="entry name" value="TWO-COMPONENT SYSTEM SENSOR PROTEIN"/>
    <property type="match status" value="1"/>
</dbReference>
<keyword evidence="7" id="KW-0067">ATP-binding</keyword>
<gene>
    <name evidence="11" type="ORF">EV665_104286</name>
</gene>
<dbReference type="Pfam" id="PF00072">
    <property type="entry name" value="Response_reg"/>
    <property type="match status" value="1"/>
</dbReference>
<dbReference type="SMART" id="SM00448">
    <property type="entry name" value="REC"/>
    <property type="match status" value="1"/>
</dbReference>
<evidence type="ECO:0000256" key="7">
    <source>
        <dbReference type="ARBA" id="ARBA00022840"/>
    </source>
</evidence>
<evidence type="ECO:0000313" key="12">
    <source>
        <dbReference type="Proteomes" id="UP000295351"/>
    </source>
</evidence>
<keyword evidence="4" id="KW-0808">Transferase</keyword>
<keyword evidence="3 8" id="KW-0597">Phosphoprotein</keyword>
<keyword evidence="5" id="KW-0547">Nucleotide-binding</keyword>
<evidence type="ECO:0000256" key="5">
    <source>
        <dbReference type="ARBA" id="ARBA00022741"/>
    </source>
</evidence>
<evidence type="ECO:0000313" key="11">
    <source>
        <dbReference type="EMBL" id="TCN46608.1"/>
    </source>
</evidence>
<feature type="coiled-coil region" evidence="9">
    <location>
        <begin position="117"/>
        <end position="153"/>
    </location>
</feature>
<dbReference type="Pfam" id="PF02518">
    <property type="entry name" value="HATPase_c"/>
    <property type="match status" value="1"/>
</dbReference>
<dbReference type="CDD" id="cd00156">
    <property type="entry name" value="REC"/>
    <property type="match status" value="1"/>
</dbReference>
<comment type="catalytic activity">
    <reaction evidence="1">
        <text>ATP + protein L-histidine = ADP + protein N-phospho-L-histidine.</text>
        <dbReference type="EC" id="2.7.13.3"/>
    </reaction>
</comment>
<protein>
    <recommendedName>
        <fullName evidence="2">histidine kinase</fullName>
        <ecNumber evidence="2">2.7.13.3</ecNumber>
    </recommendedName>
</protein>
<dbReference type="PANTHER" id="PTHR41523:SF8">
    <property type="entry name" value="ETHYLENE RESPONSE SENSOR PROTEIN"/>
    <property type="match status" value="1"/>
</dbReference>
<dbReference type="SUPFAM" id="SSF52172">
    <property type="entry name" value="CheY-like"/>
    <property type="match status" value="1"/>
</dbReference>
<dbReference type="EMBL" id="SLVX01000004">
    <property type="protein sequence ID" value="TCN46608.1"/>
    <property type="molecule type" value="Genomic_DNA"/>
</dbReference>
<evidence type="ECO:0000256" key="3">
    <source>
        <dbReference type="ARBA" id="ARBA00022553"/>
    </source>
</evidence>
<evidence type="ECO:0000256" key="8">
    <source>
        <dbReference type="PROSITE-ProRule" id="PRU00169"/>
    </source>
</evidence>
<keyword evidence="6 11" id="KW-0418">Kinase</keyword>
<reference evidence="11 12" key="1">
    <citation type="submission" date="2019-03" db="EMBL/GenBank/DDBJ databases">
        <title>Genomic Encyclopedia of Type Strains, Phase IV (KMG-IV): sequencing the most valuable type-strain genomes for metagenomic binning, comparative biology and taxonomic classification.</title>
        <authorList>
            <person name="Goeker M."/>
        </authorList>
    </citation>
    <scope>NUCLEOTIDE SEQUENCE [LARGE SCALE GENOMIC DNA]</scope>
    <source>
        <strain evidence="11 12">DSM 18401</strain>
    </source>
</reference>
<organism evidence="11 12">
    <name type="scientific">Shinella granuli</name>
    <dbReference type="NCBI Taxonomy" id="323621"/>
    <lineage>
        <taxon>Bacteria</taxon>
        <taxon>Pseudomonadati</taxon>
        <taxon>Pseudomonadota</taxon>
        <taxon>Alphaproteobacteria</taxon>
        <taxon>Hyphomicrobiales</taxon>
        <taxon>Rhizobiaceae</taxon>
        <taxon>Shinella</taxon>
    </lineage>
</organism>
<evidence type="ECO:0000256" key="6">
    <source>
        <dbReference type="ARBA" id="ARBA00022777"/>
    </source>
</evidence>
<dbReference type="InterPro" id="IPR001789">
    <property type="entry name" value="Sig_transdc_resp-reg_receiver"/>
</dbReference>
<sequence>MKEGAVRILYIDDDPILARLAERALGRLGYEVLHAEDVEHGRALFQDGGFDAVVLDHFLKSGTGLAFLKELVDAPGAVPVVYVTGSDDAQVAVEALKAGAADYVIKSVGDDFMPLLANALGQALENAELKRAKLRAEQEIRAAKERAEVLLAEVNHRVGNSLALAAALIRLQMSSASDEAVKEALSETQARITAIAGIHRRLYTSEDVRHVDMGAYLSTLLSELDTSMKGQGCNVRLNRMLEPLHVPTDRAVSLGVIVTELVTNAFKYAYGDIGGEVRVGFTRLDPETALLFVEDDGIGWRGDGPVRGTGLGSKIIGAMATSLGARLAYASRTVGTRAELLVRMADAARQA</sequence>
<dbReference type="SMART" id="SM00387">
    <property type="entry name" value="HATPase_c"/>
    <property type="match status" value="1"/>
</dbReference>
<dbReference type="InterPro" id="IPR036890">
    <property type="entry name" value="HATPase_C_sf"/>
</dbReference>
<dbReference type="SUPFAM" id="SSF55874">
    <property type="entry name" value="ATPase domain of HSP90 chaperone/DNA topoisomerase II/histidine kinase"/>
    <property type="match status" value="1"/>
</dbReference>
<dbReference type="EC" id="2.7.13.3" evidence="2"/>
<evidence type="ECO:0000256" key="2">
    <source>
        <dbReference type="ARBA" id="ARBA00012438"/>
    </source>
</evidence>
<dbReference type="Pfam" id="PF07568">
    <property type="entry name" value="HisKA_2"/>
    <property type="match status" value="1"/>
</dbReference>
<evidence type="ECO:0000256" key="1">
    <source>
        <dbReference type="ARBA" id="ARBA00000085"/>
    </source>
</evidence>
<dbReference type="GO" id="GO:0004673">
    <property type="term" value="F:protein histidine kinase activity"/>
    <property type="evidence" value="ECO:0007669"/>
    <property type="project" value="UniProtKB-EC"/>
</dbReference>
<dbReference type="RefSeq" id="WP_133033936.1">
    <property type="nucleotide sequence ID" value="NZ_BAABEI010000012.1"/>
</dbReference>
<dbReference type="Gene3D" id="3.30.450.20">
    <property type="entry name" value="PAS domain"/>
    <property type="match status" value="1"/>
</dbReference>
<dbReference type="Gene3D" id="3.30.565.10">
    <property type="entry name" value="Histidine kinase-like ATPase, C-terminal domain"/>
    <property type="match status" value="1"/>
</dbReference>
<accession>A0A4R2CXQ6</accession>
<dbReference type="InterPro" id="IPR011006">
    <property type="entry name" value="CheY-like_superfamily"/>
</dbReference>
<evidence type="ECO:0000259" key="10">
    <source>
        <dbReference type="PROSITE" id="PS50110"/>
    </source>
</evidence>
<dbReference type="AlphaFoldDB" id="A0A4R2CXQ6"/>
<dbReference type="InterPro" id="IPR003594">
    <property type="entry name" value="HATPase_dom"/>
</dbReference>
<dbReference type="PROSITE" id="PS50110">
    <property type="entry name" value="RESPONSE_REGULATORY"/>
    <property type="match status" value="1"/>
</dbReference>
<dbReference type="GO" id="GO:0000160">
    <property type="term" value="P:phosphorelay signal transduction system"/>
    <property type="evidence" value="ECO:0007669"/>
    <property type="project" value="InterPro"/>
</dbReference>